<dbReference type="InterPro" id="IPR000994">
    <property type="entry name" value="Pept_M24"/>
</dbReference>
<gene>
    <name evidence="3" type="ORF">D9613_005161</name>
</gene>
<name>A0A8H4QYR6_9AGAR</name>
<evidence type="ECO:0000313" key="3">
    <source>
        <dbReference type="EMBL" id="KAF4619299.1"/>
    </source>
</evidence>
<evidence type="ECO:0000259" key="2">
    <source>
        <dbReference type="Pfam" id="PF00557"/>
    </source>
</evidence>
<keyword evidence="4" id="KW-1185">Reference proteome</keyword>
<feature type="signal peptide" evidence="1">
    <location>
        <begin position="1"/>
        <end position="22"/>
    </location>
</feature>
<keyword evidence="1" id="KW-0732">Signal</keyword>
<feature type="domain" description="Peptidase M24" evidence="2">
    <location>
        <begin position="213"/>
        <end position="409"/>
    </location>
</feature>
<evidence type="ECO:0000256" key="1">
    <source>
        <dbReference type="SAM" id="SignalP"/>
    </source>
</evidence>
<organism evidence="3 4">
    <name type="scientific">Agrocybe pediades</name>
    <dbReference type="NCBI Taxonomy" id="84607"/>
    <lineage>
        <taxon>Eukaryota</taxon>
        <taxon>Fungi</taxon>
        <taxon>Dikarya</taxon>
        <taxon>Basidiomycota</taxon>
        <taxon>Agaricomycotina</taxon>
        <taxon>Agaricomycetes</taxon>
        <taxon>Agaricomycetidae</taxon>
        <taxon>Agaricales</taxon>
        <taxon>Agaricineae</taxon>
        <taxon>Strophariaceae</taxon>
        <taxon>Agrocybe</taxon>
    </lineage>
</organism>
<feature type="chain" id="PRO_5034637752" description="Peptidase M24 domain-containing protein" evidence="1">
    <location>
        <begin position="23"/>
        <end position="451"/>
    </location>
</feature>
<dbReference type="InterPro" id="IPR036005">
    <property type="entry name" value="Creatinase/aminopeptidase-like"/>
</dbReference>
<accession>A0A8H4QYR6</accession>
<dbReference type="Proteomes" id="UP000521872">
    <property type="component" value="Unassembled WGS sequence"/>
</dbReference>
<comment type="caution">
    <text evidence="3">The sequence shown here is derived from an EMBL/GenBank/DDBJ whole genome shotgun (WGS) entry which is preliminary data.</text>
</comment>
<sequence>MFPAMLRVSLVSLLWGCVLIAGQLHPLEPAQYQRLPPLRQRASIQNQWIADRISRIPSLLQKYGAQAWLICQREHAEDTIWWSVKNATDFDAHRRTVLLFHNNQSSLAGAPSPLKWIDNTGDVWPELLDILHQFNPSRIVLNSDEDIAFAGGLHSGELSVLRRELGQYWMARTVNIPMLAVEFVAKKVPGQLAYYQKMQENVWALLEEGFSDKVITPGVTTTEDLSWWFREKMQCLNVTTWNQPRISVITKDSFPGWSGSDDIIQEGDMLHIDFGITAMGLNTDTQHLAYVLTTNTSDPETDVPQGLKDGLKKSNRMQDIVLDNMKPGLSGNEVLRRSLDQMKQEGIQGQIYSHPIGDWGHDAGSVIGFLNLPDDVPVIGELPILQDTYYSIELYAYHFVPEWNETIRFMQEENVAWSDESQSWHYIRGRQEKFHIVFGDSKRGPVLLEQV</sequence>
<proteinExistence type="predicted"/>
<evidence type="ECO:0000313" key="4">
    <source>
        <dbReference type="Proteomes" id="UP000521872"/>
    </source>
</evidence>
<dbReference type="Gene3D" id="3.90.230.10">
    <property type="entry name" value="Creatinase/methionine aminopeptidase superfamily"/>
    <property type="match status" value="1"/>
</dbReference>
<dbReference type="AlphaFoldDB" id="A0A8H4QYR6"/>
<reference evidence="3 4" key="1">
    <citation type="submission" date="2019-12" db="EMBL/GenBank/DDBJ databases">
        <authorList>
            <person name="Floudas D."/>
            <person name="Bentzer J."/>
            <person name="Ahren D."/>
            <person name="Johansson T."/>
            <person name="Persson P."/>
            <person name="Tunlid A."/>
        </authorList>
    </citation>
    <scope>NUCLEOTIDE SEQUENCE [LARGE SCALE GENOMIC DNA]</scope>
    <source>
        <strain evidence="3 4">CBS 102.39</strain>
    </source>
</reference>
<dbReference type="Pfam" id="PF00557">
    <property type="entry name" value="Peptidase_M24"/>
    <property type="match status" value="1"/>
</dbReference>
<dbReference type="SUPFAM" id="SSF55920">
    <property type="entry name" value="Creatinase/aminopeptidase"/>
    <property type="match status" value="1"/>
</dbReference>
<dbReference type="EMBL" id="JAACJL010000016">
    <property type="protein sequence ID" value="KAF4619299.1"/>
    <property type="molecule type" value="Genomic_DNA"/>
</dbReference>
<protein>
    <recommendedName>
        <fullName evidence="2">Peptidase M24 domain-containing protein</fullName>
    </recommendedName>
</protein>